<evidence type="ECO:0000256" key="1">
    <source>
        <dbReference type="SAM" id="SignalP"/>
    </source>
</evidence>
<feature type="chain" id="PRO_5024825752" description="YjbH domain-containing protein" evidence="1">
    <location>
        <begin position="36"/>
        <end position="415"/>
    </location>
</feature>
<dbReference type="RefSeq" id="WP_149920866.1">
    <property type="nucleotide sequence ID" value="NZ_VVYV01000139.1"/>
</dbReference>
<gene>
    <name evidence="2" type="ORF">F2Y81_29575</name>
</gene>
<keyword evidence="1" id="KW-0732">Signal</keyword>
<reference evidence="2 3" key="1">
    <citation type="journal article" date="2019" name="Nat. Med.">
        <title>A library of human gut bacterial isolates paired with longitudinal multiomics data enables mechanistic microbiome research.</title>
        <authorList>
            <person name="Poyet M."/>
            <person name="Groussin M."/>
            <person name="Gibbons S.M."/>
            <person name="Avila-Pacheco J."/>
            <person name="Jiang X."/>
            <person name="Kearney S.M."/>
            <person name="Perrotta A.R."/>
            <person name="Berdy B."/>
            <person name="Zhao S."/>
            <person name="Lieberman T.D."/>
            <person name="Swanson P.K."/>
            <person name="Smith M."/>
            <person name="Roesemann S."/>
            <person name="Alexander J.E."/>
            <person name="Rich S.A."/>
            <person name="Livny J."/>
            <person name="Vlamakis H."/>
            <person name="Clish C."/>
            <person name="Bullock K."/>
            <person name="Deik A."/>
            <person name="Scott J."/>
            <person name="Pierce K.A."/>
            <person name="Xavier R.J."/>
            <person name="Alm E.J."/>
        </authorList>
    </citation>
    <scope>NUCLEOTIDE SEQUENCE [LARGE SCALE GENOMIC DNA]</scope>
    <source>
        <strain evidence="2 3">BIOML-A6</strain>
    </source>
</reference>
<proteinExistence type="predicted"/>
<evidence type="ECO:0000313" key="3">
    <source>
        <dbReference type="Proteomes" id="UP000448877"/>
    </source>
</evidence>
<accession>A0A642PLY5</accession>
<dbReference type="AlphaFoldDB" id="A0A642PLY5"/>
<name>A0A642PLY5_9BACE</name>
<protein>
    <recommendedName>
        <fullName evidence="4">YjbH domain-containing protein</fullName>
    </recommendedName>
</protein>
<evidence type="ECO:0008006" key="4">
    <source>
        <dbReference type="Google" id="ProtNLM"/>
    </source>
</evidence>
<feature type="signal peptide" evidence="1">
    <location>
        <begin position="1"/>
        <end position="35"/>
    </location>
</feature>
<sequence>MRYRNSNMRKCLATKTIARCAALFLFCLLPLKGICQTGESTVNTLVEMGFENVGWTEDGKERVYVLQNSAYRLNGVGIGKAVDIIQKMGLPDKKPCRVIVLDNNVPQISLYYKPIIGDSVPEASRRDWNVSYDLGGTWKEARKIGRKNSSLFKVDVVVYPEVSLKNLIITQIYQVLFNLSPAVEVSFWKGMKLTAQVVVPVYNDGYGRLADKVHPGFLTLQQTVRLPYNMWITGTLGAFNASRYGGDLKVFHVLKADERFSFEGRIGLTAAYKWDGFEFYYGTKMRLTWSLGTNFYWSQYNVQVSLKGEQYLLGEKGVRFDLIRHFRYCSIGFYAMKAQGAKSNGGFRFQVALPPYKYKRKGYIPRVTPSKNMGIAYNAGNERYYYKGFRANASENIMSNNSFNPYFIKSELLNF</sequence>
<dbReference type="EMBL" id="VVYV01000139">
    <property type="protein sequence ID" value="KAA5410375.1"/>
    <property type="molecule type" value="Genomic_DNA"/>
</dbReference>
<evidence type="ECO:0000313" key="2">
    <source>
        <dbReference type="EMBL" id="KAA5410375.1"/>
    </source>
</evidence>
<organism evidence="2 3">
    <name type="scientific">Bacteroides cellulosilyticus</name>
    <dbReference type="NCBI Taxonomy" id="246787"/>
    <lineage>
        <taxon>Bacteria</taxon>
        <taxon>Pseudomonadati</taxon>
        <taxon>Bacteroidota</taxon>
        <taxon>Bacteroidia</taxon>
        <taxon>Bacteroidales</taxon>
        <taxon>Bacteroidaceae</taxon>
        <taxon>Bacteroides</taxon>
    </lineage>
</organism>
<dbReference type="Proteomes" id="UP000448877">
    <property type="component" value="Unassembled WGS sequence"/>
</dbReference>
<comment type="caution">
    <text evidence="2">The sequence shown here is derived from an EMBL/GenBank/DDBJ whole genome shotgun (WGS) entry which is preliminary data.</text>
</comment>